<evidence type="ECO:0000313" key="3">
    <source>
        <dbReference type="Proteomes" id="UP001187343"/>
    </source>
</evidence>
<reference evidence="2" key="1">
    <citation type="submission" date="2023-08" db="EMBL/GenBank/DDBJ databases">
        <title>Chromosome-level Genome Assembly of mud carp (Cirrhinus molitorella).</title>
        <authorList>
            <person name="Liu H."/>
        </authorList>
    </citation>
    <scope>NUCLEOTIDE SEQUENCE</scope>
    <source>
        <strain evidence="2">Prfri</strain>
        <tissue evidence="2">Muscle</tissue>
    </source>
</reference>
<proteinExistence type="predicted"/>
<name>A0AA88TNP1_9TELE</name>
<dbReference type="AlphaFoldDB" id="A0AA88TNP1"/>
<feature type="region of interest" description="Disordered" evidence="1">
    <location>
        <begin position="49"/>
        <end position="88"/>
    </location>
</feature>
<comment type="caution">
    <text evidence="2">The sequence shown here is derived from an EMBL/GenBank/DDBJ whole genome shotgun (WGS) entry which is preliminary data.</text>
</comment>
<gene>
    <name evidence="2" type="ORF">Q8A67_009813</name>
</gene>
<organism evidence="2 3">
    <name type="scientific">Cirrhinus molitorella</name>
    <name type="common">mud carp</name>
    <dbReference type="NCBI Taxonomy" id="172907"/>
    <lineage>
        <taxon>Eukaryota</taxon>
        <taxon>Metazoa</taxon>
        <taxon>Chordata</taxon>
        <taxon>Craniata</taxon>
        <taxon>Vertebrata</taxon>
        <taxon>Euteleostomi</taxon>
        <taxon>Actinopterygii</taxon>
        <taxon>Neopterygii</taxon>
        <taxon>Teleostei</taxon>
        <taxon>Ostariophysi</taxon>
        <taxon>Cypriniformes</taxon>
        <taxon>Cyprinidae</taxon>
        <taxon>Labeoninae</taxon>
        <taxon>Labeonini</taxon>
        <taxon>Cirrhinus</taxon>
    </lineage>
</organism>
<evidence type="ECO:0000313" key="2">
    <source>
        <dbReference type="EMBL" id="KAK2898395.1"/>
    </source>
</evidence>
<keyword evidence="3" id="KW-1185">Reference proteome</keyword>
<dbReference type="EMBL" id="JAUYZG010000009">
    <property type="protein sequence ID" value="KAK2898395.1"/>
    <property type="molecule type" value="Genomic_DNA"/>
</dbReference>
<sequence>MGDDDLEFLRASLAVTGLSTATCQGSPFQADAQPPPAVVIPGAVQAASGPLEGVGQASGERVSSPRSASRNNPARPDTSSRTRASRIL</sequence>
<accession>A0AA88TNP1</accession>
<feature type="compositionally biased region" description="Polar residues" evidence="1">
    <location>
        <begin position="64"/>
        <end position="82"/>
    </location>
</feature>
<dbReference type="Proteomes" id="UP001187343">
    <property type="component" value="Unassembled WGS sequence"/>
</dbReference>
<protein>
    <submittedName>
        <fullName evidence="2">Uncharacterized protein</fullName>
    </submittedName>
</protein>
<evidence type="ECO:0000256" key="1">
    <source>
        <dbReference type="SAM" id="MobiDB-lite"/>
    </source>
</evidence>